<reference evidence="1" key="1">
    <citation type="submission" date="2020-02" db="EMBL/GenBank/DDBJ databases">
        <authorList>
            <person name="Scholz U."/>
            <person name="Mascher M."/>
            <person name="Fiebig A."/>
        </authorList>
    </citation>
    <scope>NUCLEOTIDE SEQUENCE</scope>
</reference>
<dbReference type="EMBL" id="LR746267">
    <property type="protein sequence ID" value="CAA7394200.1"/>
    <property type="molecule type" value="Genomic_DNA"/>
</dbReference>
<evidence type="ECO:0000313" key="1">
    <source>
        <dbReference type="EMBL" id="CAA7394200.1"/>
    </source>
</evidence>
<dbReference type="AlphaFoldDB" id="A0A7I8K933"/>
<name>A0A7I8K933_SPIIN</name>
<protein>
    <submittedName>
        <fullName evidence="1">Uncharacterized protein</fullName>
    </submittedName>
</protein>
<sequence>MTRSSLLMSFIPKYTWDVPVLNLI</sequence>
<dbReference type="Proteomes" id="UP000663760">
    <property type="component" value="Chromosome 4"/>
</dbReference>
<proteinExistence type="predicted"/>
<accession>A0A7I8K933</accession>
<evidence type="ECO:0000313" key="2">
    <source>
        <dbReference type="Proteomes" id="UP000663760"/>
    </source>
</evidence>
<keyword evidence="2" id="KW-1185">Reference proteome</keyword>
<gene>
    <name evidence="1" type="ORF">SI8410_04004861</name>
</gene>
<organism evidence="1 2">
    <name type="scientific">Spirodela intermedia</name>
    <name type="common">Intermediate duckweed</name>
    <dbReference type="NCBI Taxonomy" id="51605"/>
    <lineage>
        <taxon>Eukaryota</taxon>
        <taxon>Viridiplantae</taxon>
        <taxon>Streptophyta</taxon>
        <taxon>Embryophyta</taxon>
        <taxon>Tracheophyta</taxon>
        <taxon>Spermatophyta</taxon>
        <taxon>Magnoliopsida</taxon>
        <taxon>Liliopsida</taxon>
        <taxon>Araceae</taxon>
        <taxon>Lemnoideae</taxon>
        <taxon>Spirodela</taxon>
    </lineage>
</organism>